<dbReference type="NCBIfam" id="TIGR01951">
    <property type="entry name" value="nusB"/>
    <property type="match status" value="1"/>
</dbReference>
<name>A0A430A3V2_9ENTE</name>
<dbReference type="PANTHER" id="PTHR11078">
    <property type="entry name" value="N UTILIZATION SUBSTANCE PROTEIN B-RELATED"/>
    <property type="match status" value="1"/>
</dbReference>
<proteinExistence type="inferred from homology"/>
<dbReference type="GO" id="GO:0003723">
    <property type="term" value="F:RNA binding"/>
    <property type="evidence" value="ECO:0007669"/>
    <property type="project" value="UniProtKB-UniRule"/>
</dbReference>
<dbReference type="Proteomes" id="UP000521358">
    <property type="component" value="Unassembled WGS sequence"/>
</dbReference>
<dbReference type="RefSeq" id="WP_086341237.1">
    <property type="nucleotide sequence ID" value="NZ_CP081472.1"/>
</dbReference>
<comment type="function">
    <text evidence="6">Involved in transcription antitermination. Required for transcription of ribosomal RNA (rRNA) genes. Binds specifically to the boxA antiterminator sequence of the ribosomal RNA (rrn) operons.</text>
</comment>
<dbReference type="GO" id="GO:0031564">
    <property type="term" value="P:transcription antitermination"/>
    <property type="evidence" value="ECO:0007669"/>
    <property type="project" value="UniProtKB-KW"/>
</dbReference>
<dbReference type="SUPFAM" id="SSF48013">
    <property type="entry name" value="NusB-like"/>
    <property type="match status" value="1"/>
</dbReference>
<dbReference type="GO" id="GO:0006353">
    <property type="term" value="P:DNA-templated transcription termination"/>
    <property type="evidence" value="ECO:0007669"/>
    <property type="project" value="UniProtKB-UniRule"/>
</dbReference>
<sequence length="146" mass="17026">MRKNRVDLTRHQLREVAFQASFSMLYSDELEILEAIENVLDVYEEQEEQEIPQYVELVVTGVKEHQEELDKVIEKHLKNWKVNRIAKTDLVILRLALFEMLFISDIPNKVSLNEALEIAKTFSDDESRRFINGVLSSAMNELDSSN</sequence>
<keyword evidence="5 6" id="KW-0804">Transcription</keyword>
<dbReference type="AlphaFoldDB" id="A0A430A3V2"/>
<evidence type="ECO:0000256" key="5">
    <source>
        <dbReference type="ARBA" id="ARBA00023163"/>
    </source>
</evidence>
<evidence type="ECO:0000256" key="4">
    <source>
        <dbReference type="ARBA" id="ARBA00023015"/>
    </source>
</evidence>
<reference evidence="9 10" key="1">
    <citation type="submission" date="2017-05" db="EMBL/GenBank/DDBJ databases">
        <title>Vagococcus spp. assemblies.</title>
        <authorList>
            <person name="Gulvik C.A."/>
        </authorList>
    </citation>
    <scope>NUCLEOTIDE SEQUENCE [LARGE SCALE GENOMIC DNA]</scope>
    <source>
        <strain evidence="9 10">NCFB 2497</strain>
    </source>
</reference>
<evidence type="ECO:0000313" key="9">
    <source>
        <dbReference type="EMBL" id="RSU01306.1"/>
    </source>
</evidence>
<keyword evidence="3 6" id="KW-0694">RNA-binding</keyword>
<organism evidence="9 10">
    <name type="scientific">Vagococcus fluvialis</name>
    <dbReference type="NCBI Taxonomy" id="2738"/>
    <lineage>
        <taxon>Bacteria</taxon>
        <taxon>Bacillati</taxon>
        <taxon>Bacillota</taxon>
        <taxon>Bacilli</taxon>
        <taxon>Lactobacillales</taxon>
        <taxon>Enterococcaceae</taxon>
        <taxon>Vagococcus</taxon>
    </lineage>
</organism>
<dbReference type="HAMAP" id="MF_00073">
    <property type="entry name" value="NusB"/>
    <property type="match status" value="1"/>
</dbReference>
<evidence type="ECO:0000313" key="8">
    <source>
        <dbReference type="EMBL" id="NKC66779.1"/>
    </source>
</evidence>
<comment type="similarity">
    <text evidence="1 6">Belongs to the NusB family.</text>
</comment>
<evidence type="ECO:0000256" key="3">
    <source>
        <dbReference type="ARBA" id="ARBA00022884"/>
    </source>
</evidence>
<dbReference type="EMBL" id="NGJX01000008">
    <property type="protein sequence ID" value="RSU01306.1"/>
    <property type="molecule type" value="Genomic_DNA"/>
</dbReference>
<gene>
    <name evidence="6 8" type="primary">nusB</name>
    <name evidence="9" type="ORF">CBF32_09190</name>
    <name evidence="8" type="ORF">HED35_01635</name>
</gene>
<evidence type="ECO:0000313" key="11">
    <source>
        <dbReference type="Proteomes" id="UP000521358"/>
    </source>
</evidence>
<dbReference type="Pfam" id="PF01029">
    <property type="entry name" value="NusB"/>
    <property type="match status" value="1"/>
</dbReference>
<dbReference type="InterPro" id="IPR011605">
    <property type="entry name" value="NusB_fam"/>
</dbReference>
<reference evidence="8 11" key="2">
    <citation type="submission" date="2020-03" db="EMBL/GenBank/DDBJ databases">
        <title>Bacterial samples isolated from urine from healthy bovine heifers (Gyr breed).</title>
        <authorList>
            <person name="Giannattasio-Ferraz S."/>
            <person name="Maskeri L."/>
            <person name="Penido A."/>
            <person name="Barbosa-Stancioli E.F."/>
            <person name="Putonti C."/>
        </authorList>
    </citation>
    <scope>NUCLEOTIDE SEQUENCE [LARGE SCALE GENOMIC DNA]</scope>
    <source>
        <strain evidence="8 11">UFMG-H7</strain>
    </source>
</reference>
<dbReference type="InterPro" id="IPR035926">
    <property type="entry name" value="NusB-like_sf"/>
</dbReference>
<accession>A0A430A3V2</accession>
<keyword evidence="2 6" id="KW-0889">Transcription antitermination</keyword>
<dbReference type="GO" id="GO:0005829">
    <property type="term" value="C:cytosol"/>
    <property type="evidence" value="ECO:0007669"/>
    <property type="project" value="TreeGrafter"/>
</dbReference>
<evidence type="ECO:0000259" key="7">
    <source>
        <dbReference type="Pfam" id="PF01029"/>
    </source>
</evidence>
<dbReference type="OrthoDB" id="9811381at2"/>
<feature type="domain" description="NusB/RsmB/TIM44" evidence="7">
    <location>
        <begin position="12"/>
        <end position="138"/>
    </location>
</feature>
<evidence type="ECO:0000256" key="1">
    <source>
        <dbReference type="ARBA" id="ARBA00005952"/>
    </source>
</evidence>
<dbReference type="Proteomes" id="UP000288197">
    <property type="component" value="Unassembled WGS sequence"/>
</dbReference>
<keyword evidence="4 6" id="KW-0805">Transcription regulation</keyword>
<comment type="caution">
    <text evidence="9">The sequence shown here is derived from an EMBL/GenBank/DDBJ whole genome shotgun (WGS) entry which is preliminary data.</text>
</comment>
<keyword evidence="10" id="KW-1185">Reference proteome</keyword>
<evidence type="ECO:0000256" key="2">
    <source>
        <dbReference type="ARBA" id="ARBA00022814"/>
    </source>
</evidence>
<dbReference type="PANTHER" id="PTHR11078:SF3">
    <property type="entry name" value="ANTITERMINATION NUSB DOMAIN-CONTAINING PROTEIN"/>
    <property type="match status" value="1"/>
</dbReference>
<evidence type="ECO:0000256" key="6">
    <source>
        <dbReference type="HAMAP-Rule" id="MF_00073"/>
    </source>
</evidence>
<dbReference type="InterPro" id="IPR006027">
    <property type="entry name" value="NusB_RsmB_TIM44"/>
</dbReference>
<dbReference type="Gene3D" id="1.10.940.10">
    <property type="entry name" value="NusB-like"/>
    <property type="match status" value="1"/>
</dbReference>
<evidence type="ECO:0000313" key="10">
    <source>
        <dbReference type="Proteomes" id="UP000288197"/>
    </source>
</evidence>
<dbReference type="NCBIfam" id="NF001223">
    <property type="entry name" value="PRK00202.1-1"/>
    <property type="match status" value="1"/>
</dbReference>
<dbReference type="EMBL" id="JAAVMB010000001">
    <property type="protein sequence ID" value="NKC66779.1"/>
    <property type="molecule type" value="Genomic_DNA"/>
</dbReference>
<protein>
    <recommendedName>
        <fullName evidence="6">Transcription antitermination protein NusB</fullName>
    </recommendedName>
    <alternativeName>
        <fullName evidence="6">Antitermination factor NusB</fullName>
    </alternativeName>
</protein>